<keyword evidence="5 9" id="KW-0812">Transmembrane</keyword>
<keyword evidence="3" id="KW-1003">Cell membrane</keyword>
<dbReference type="GO" id="GO:0005886">
    <property type="term" value="C:plasma membrane"/>
    <property type="evidence" value="ECO:0007669"/>
    <property type="project" value="UniProtKB-SubCell"/>
</dbReference>
<feature type="transmembrane region" description="Helical" evidence="9">
    <location>
        <begin position="59"/>
        <end position="75"/>
    </location>
</feature>
<name>A0A7X0JRG3_9GAMM</name>
<reference evidence="11 12" key="1">
    <citation type="submission" date="2020-08" db="EMBL/GenBank/DDBJ databases">
        <title>Genomic Encyclopedia of Type Strains, Phase IV (KMG-IV): sequencing the most valuable type-strain genomes for metagenomic binning, comparative biology and taxonomic classification.</title>
        <authorList>
            <person name="Goeker M."/>
        </authorList>
    </citation>
    <scope>NUCLEOTIDE SEQUENCE [LARGE SCALE GENOMIC DNA]</scope>
    <source>
        <strain evidence="11 12">DSM 22368</strain>
    </source>
</reference>
<evidence type="ECO:0000256" key="4">
    <source>
        <dbReference type="ARBA" id="ARBA00022519"/>
    </source>
</evidence>
<evidence type="ECO:0000259" key="10">
    <source>
        <dbReference type="Pfam" id="PF04290"/>
    </source>
</evidence>
<comment type="caution">
    <text evidence="11">The sequence shown here is derived from an EMBL/GenBank/DDBJ whole genome shotgun (WGS) entry which is preliminary data.</text>
</comment>
<gene>
    <name evidence="11" type="ORF">HNR48_000561</name>
</gene>
<comment type="subcellular location">
    <subcellularLocation>
        <location evidence="1 9">Cell inner membrane</location>
        <topology evidence="1 9">Multi-pass membrane protein</topology>
    </subcellularLocation>
</comment>
<evidence type="ECO:0000256" key="8">
    <source>
        <dbReference type="ARBA" id="ARBA00038436"/>
    </source>
</evidence>
<evidence type="ECO:0000256" key="1">
    <source>
        <dbReference type="ARBA" id="ARBA00004429"/>
    </source>
</evidence>
<dbReference type="AlphaFoldDB" id="A0A7X0JRG3"/>
<keyword evidence="12" id="KW-1185">Reference proteome</keyword>
<dbReference type="EMBL" id="JACHHT010000001">
    <property type="protein sequence ID" value="MBB6520283.1"/>
    <property type="molecule type" value="Genomic_DNA"/>
</dbReference>
<evidence type="ECO:0000313" key="11">
    <source>
        <dbReference type="EMBL" id="MBB6520283.1"/>
    </source>
</evidence>
<feature type="transmembrane region" description="Helical" evidence="9">
    <location>
        <begin position="138"/>
        <end position="160"/>
    </location>
</feature>
<evidence type="ECO:0000256" key="6">
    <source>
        <dbReference type="ARBA" id="ARBA00022989"/>
    </source>
</evidence>
<protein>
    <recommendedName>
        <fullName evidence="9">TRAP transporter small permease protein</fullName>
    </recommendedName>
</protein>
<keyword evidence="2 9" id="KW-0813">Transport</keyword>
<dbReference type="InParanoid" id="A0A7X0JRG3"/>
<dbReference type="GO" id="GO:0022857">
    <property type="term" value="F:transmembrane transporter activity"/>
    <property type="evidence" value="ECO:0007669"/>
    <property type="project" value="UniProtKB-UniRule"/>
</dbReference>
<feature type="transmembrane region" description="Helical" evidence="9">
    <location>
        <begin position="26"/>
        <end position="47"/>
    </location>
</feature>
<keyword evidence="6 9" id="KW-1133">Transmembrane helix</keyword>
<keyword evidence="7 9" id="KW-0472">Membrane</keyword>
<dbReference type="InterPro" id="IPR055348">
    <property type="entry name" value="DctQ"/>
</dbReference>
<evidence type="ECO:0000313" key="12">
    <source>
        <dbReference type="Proteomes" id="UP000528457"/>
    </source>
</evidence>
<evidence type="ECO:0000256" key="2">
    <source>
        <dbReference type="ARBA" id="ARBA00022448"/>
    </source>
</evidence>
<comment type="function">
    <text evidence="9">Part of the tripartite ATP-independent periplasmic (TRAP) transport system.</text>
</comment>
<accession>A0A7X0JRG3</accession>
<feature type="transmembrane region" description="Helical" evidence="9">
    <location>
        <begin position="96"/>
        <end position="118"/>
    </location>
</feature>
<organism evidence="11 12">
    <name type="scientific">Pseudoteredinibacter isoporae</name>
    <dbReference type="NCBI Taxonomy" id="570281"/>
    <lineage>
        <taxon>Bacteria</taxon>
        <taxon>Pseudomonadati</taxon>
        <taxon>Pseudomonadota</taxon>
        <taxon>Gammaproteobacteria</taxon>
        <taxon>Cellvibrionales</taxon>
        <taxon>Cellvibrionaceae</taxon>
        <taxon>Pseudoteredinibacter</taxon>
    </lineage>
</organism>
<evidence type="ECO:0000256" key="7">
    <source>
        <dbReference type="ARBA" id="ARBA00023136"/>
    </source>
</evidence>
<proteinExistence type="inferred from homology"/>
<sequence length="183" mass="20205">MPLAIRVCAYLADLLDSVSEFIGRSVSWLTIIMVIISCVVVVLRYVFEIGATALQDSVTYMHSTVFLLGAAYALNHGGQVRVDVFYRNFNRRKKAWVDAIGSVLFLLPMCGLIFFSSLDYVEQSWAVKETSRDPNGLPFVYLLKTLLPVAAATLALQAIAECCHALATLMNPHSSEESEVDHA</sequence>
<evidence type="ECO:0000256" key="5">
    <source>
        <dbReference type="ARBA" id="ARBA00022692"/>
    </source>
</evidence>
<keyword evidence="4 9" id="KW-0997">Cell inner membrane</keyword>
<dbReference type="PANTHER" id="PTHR35011">
    <property type="entry name" value="2,3-DIKETO-L-GULONATE TRAP TRANSPORTER SMALL PERMEASE PROTEIN YIAM"/>
    <property type="match status" value="1"/>
</dbReference>
<comment type="subunit">
    <text evidence="9">The complex comprises the extracytoplasmic solute receptor protein and the two transmembrane proteins.</text>
</comment>
<dbReference type="RefSeq" id="WP_166851710.1">
    <property type="nucleotide sequence ID" value="NZ_JAAONY010000001.1"/>
</dbReference>
<comment type="similarity">
    <text evidence="8 9">Belongs to the TRAP transporter small permease family.</text>
</comment>
<dbReference type="InterPro" id="IPR007387">
    <property type="entry name" value="TRAP_DctQ"/>
</dbReference>
<dbReference type="Pfam" id="PF04290">
    <property type="entry name" value="DctQ"/>
    <property type="match status" value="1"/>
</dbReference>
<evidence type="ECO:0000256" key="3">
    <source>
        <dbReference type="ARBA" id="ARBA00022475"/>
    </source>
</evidence>
<dbReference type="PANTHER" id="PTHR35011:SF4">
    <property type="entry name" value="SLL1102 PROTEIN"/>
    <property type="match status" value="1"/>
</dbReference>
<evidence type="ECO:0000256" key="9">
    <source>
        <dbReference type="RuleBase" id="RU369079"/>
    </source>
</evidence>
<feature type="domain" description="Tripartite ATP-independent periplasmic transporters DctQ component" evidence="10">
    <location>
        <begin position="33"/>
        <end position="166"/>
    </location>
</feature>
<dbReference type="Proteomes" id="UP000528457">
    <property type="component" value="Unassembled WGS sequence"/>
</dbReference>